<dbReference type="InterPro" id="IPR003043">
    <property type="entry name" value="Uropor_MeTrfase_CS"/>
</dbReference>
<dbReference type="InterPro" id="IPR035996">
    <property type="entry name" value="4pyrrol_Methylase_sf"/>
</dbReference>
<dbReference type="InterPro" id="IPR014777">
    <property type="entry name" value="4pyrrole_Mease_sub1"/>
</dbReference>
<evidence type="ECO:0000259" key="7">
    <source>
        <dbReference type="Pfam" id="PF00590"/>
    </source>
</evidence>
<dbReference type="Pfam" id="PF00590">
    <property type="entry name" value="TP_methylase"/>
    <property type="match status" value="1"/>
</dbReference>
<dbReference type="PANTHER" id="PTHR45790:SF3">
    <property type="entry name" value="S-ADENOSYL-L-METHIONINE-DEPENDENT UROPORPHYRINOGEN III METHYLTRANSFERASE, CHLOROPLASTIC"/>
    <property type="match status" value="1"/>
</dbReference>
<accession>A0ABM7FQM1</accession>
<evidence type="ECO:0000256" key="3">
    <source>
        <dbReference type="ARBA" id="ARBA00022679"/>
    </source>
</evidence>
<evidence type="ECO:0000256" key="1">
    <source>
        <dbReference type="ARBA" id="ARBA00012162"/>
    </source>
</evidence>
<evidence type="ECO:0000256" key="4">
    <source>
        <dbReference type="ARBA" id="ARBA00022691"/>
    </source>
</evidence>
<dbReference type="NCBIfam" id="NF004790">
    <property type="entry name" value="PRK06136.1"/>
    <property type="match status" value="1"/>
</dbReference>
<dbReference type="EMBL" id="AP018586">
    <property type="protein sequence ID" value="BBD91445.1"/>
    <property type="molecule type" value="Genomic_DNA"/>
</dbReference>
<dbReference type="RefSeq" id="WP_002444515.1">
    <property type="nucleotide sequence ID" value="NZ_AP018585.1"/>
</dbReference>
<dbReference type="Gene3D" id="3.40.1010.10">
    <property type="entry name" value="Cobalt-precorrin-4 Transmethylase, Domain 1"/>
    <property type="match status" value="1"/>
</dbReference>
<dbReference type="Gene3D" id="3.30.950.10">
    <property type="entry name" value="Methyltransferase, Cobalt-precorrin-4 Transmethylase, Domain 2"/>
    <property type="match status" value="1"/>
</dbReference>
<dbReference type="InterPro" id="IPR006366">
    <property type="entry name" value="CobA/CysG_C"/>
</dbReference>
<dbReference type="PANTHER" id="PTHR45790">
    <property type="entry name" value="SIROHEME SYNTHASE-RELATED"/>
    <property type="match status" value="1"/>
</dbReference>
<evidence type="ECO:0000313" key="8">
    <source>
        <dbReference type="EMBL" id="BBD91445.1"/>
    </source>
</evidence>
<dbReference type="InterPro" id="IPR000878">
    <property type="entry name" value="4pyrrol_Mease"/>
</dbReference>
<keyword evidence="9" id="KW-1185">Reference proteome</keyword>
<proteinExistence type="inferred from homology"/>
<feature type="domain" description="Tetrapyrrole methylase" evidence="7">
    <location>
        <begin position="3"/>
        <end position="214"/>
    </location>
</feature>
<keyword evidence="2 6" id="KW-0489">Methyltransferase</keyword>
<protein>
    <recommendedName>
        <fullName evidence="1">uroporphyrinogen-III C-methyltransferase</fullName>
        <ecNumber evidence="1">2.1.1.107</ecNumber>
    </recommendedName>
</protein>
<keyword evidence="4" id="KW-0949">S-adenosyl-L-methionine</keyword>
<dbReference type="PROSITE" id="PS00839">
    <property type="entry name" value="SUMT_1"/>
    <property type="match status" value="1"/>
</dbReference>
<dbReference type="EC" id="2.1.1.107" evidence="1"/>
<name>A0ABM7FQM1_9STAP</name>
<keyword evidence="5" id="KW-0627">Porphyrin biosynthesis</keyword>
<dbReference type="NCBIfam" id="TIGR01469">
    <property type="entry name" value="cobA_cysG_Cterm"/>
    <property type="match status" value="1"/>
</dbReference>
<keyword evidence="3 6" id="KW-0808">Transferase</keyword>
<dbReference type="SUPFAM" id="SSF53790">
    <property type="entry name" value="Tetrapyrrole methylase"/>
    <property type="match status" value="1"/>
</dbReference>
<dbReference type="GeneID" id="58050109"/>
<dbReference type="PROSITE" id="PS00840">
    <property type="entry name" value="SUMT_2"/>
    <property type="match status" value="1"/>
</dbReference>
<evidence type="ECO:0000256" key="2">
    <source>
        <dbReference type="ARBA" id="ARBA00022603"/>
    </source>
</evidence>
<evidence type="ECO:0000313" key="9">
    <source>
        <dbReference type="Proteomes" id="UP000274772"/>
    </source>
</evidence>
<dbReference type="CDD" id="cd11642">
    <property type="entry name" value="SUMT"/>
    <property type="match status" value="1"/>
</dbReference>
<reference evidence="8 9" key="1">
    <citation type="submission" date="2018-05" db="EMBL/GenBank/DDBJ databases">
        <title>Complete genome sequencing of three human clinical isolates of Staphylococcus caprae reveals virulence factors similar to those of S. epidermidis and S. capitis.</title>
        <authorList>
            <person name="Watanabe S."/>
            <person name="Cui L."/>
        </authorList>
    </citation>
    <scope>NUCLEOTIDE SEQUENCE [LARGE SCALE GENOMIC DNA]</scope>
    <source>
        <strain evidence="8 9">JMUB590</strain>
    </source>
</reference>
<dbReference type="Proteomes" id="UP000274772">
    <property type="component" value="Chromosome"/>
</dbReference>
<gene>
    <name evidence="8" type="ORF">JMUB590_0335</name>
</gene>
<dbReference type="InterPro" id="IPR050161">
    <property type="entry name" value="Siro_Cobalamin_biosynth"/>
</dbReference>
<evidence type="ECO:0000256" key="6">
    <source>
        <dbReference type="RuleBase" id="RU003960"/>
    </source>
</evidence>
<comment type="similarity">
    <text evidence="6">Belongs to the precorrin methyltransferase family.</text>
</comment>
<evidence type="ECO:0000256" key="5">
    <source>
        <dbReference type="ARBA" id="ARBA00023244"/>
    </source>
</evidence>
<organism evidence="8 9">
    <name type="scientific">Staphylococcus caprae</name>
    <dbReference type="NCBI Taxonomy" id="29380"/>
    <lineage>
        <taxon>Bacteria</taxon>
        <taxon>Bacillati</taxon>
        <taxon>Bacillota</taxon>
        <taxon>Bacilli</taxon>
        <taxon>Bacillales</taxon>
        <taxon>Staphylococcaceae</taxon>
        <taxon>Staphylococcus</taxon>
    </lineage>
</organism>
<dbReference type="InterPro" id="IPR014776">
    <property type="entry name" value="4pyrrole_Mease_sub2"/>
</dbReference>
<sequence>MGKVFLVGAGPGDPDLLTIKGLKAIKEADVILYDRLVNKKILEFASPSTKFFYCGKDPNRYALPQEETNKMMVALAKKGHTVTRLKGGDPFVFGRGGEEAEELANYNIPFEVVPGITSGIAAPAYAGIPVTHRDFSSSVAFVTAVNKTGMTKEQYWEHLANGPETLCVYMGVKRLPEICQLLIKHGRSIDTPVALVHMGTSEQQITVTGTLSTIVEKSHQIKNPAIIIVGDVVHMREKINWFREQADQAEMSLSLSTK</sequence>